<dbReference type="Proteomes" id="UP000593577">
    <property type="component" value="Unassembled WGS sequence"/>
</dbReference>
<evidence type="ECO:0000313" key="2">
    <source>
        <dbReference type="Proteomes" id="UP000593577"/>
    </source>
</evidence>
<sequence length="72" mass="8049">GCASSKFPYIFCDYSRDLKPDIVGLLKTRVSGDKNDLIIAKLGFEFSYRLEAVGFSGGIWIGWNELICVEIL</sequence>
<name>A0A7J8YSQ7_GOSAI</name>
<comment type="caution">
    <text evidence="1">The sequence shown here is derived from an EMBL/GenBank/DDBJ whole genome shotgun (WGS) entry which is preliminary data.</text>
</comment>
<feature type="non-terminal residue" evidence="1">
    <location>
        <position position="1"/>
    </location>
</feature>
<protein>
    <submittedName>
        <fullName evidence="1">Uncharacterized protein</fullName>
    </submittedName>
</protein>
<accession>A0A7J8YSQ7</accession>
<keyword evidence="2" id="KW-1185">Reference proteome</keyword>
<dbReference type="EMBL" id="JABFAA010352671">
    <property type="protein sequence ID" value="MBA0702611.1"/>
    <property type="molecule type" value="Genomic_DNA"/>
</dbReference>
<reference evidence="1 2" key="1">
    <citation type="journal article" date="2019" name="Genome Biol. Evol.">
        <title>Insights into the evolution of the New World diploid cottons (Gossypium, subgenus Houzingenia) based on genome sequencing.</title>
        <authorList>
            <person name="Grover C.E."/>
            <person name="Arick M.A. 2nd"/>
            <person name="Thrash A."/>
            <person name="Conover J.L."/>
            <person name="Sanders W.S."/>
            <person name="Peterson D.G."/>
            <person name="Frelichowski J.E."/>
            <person name="Scheffler J.A."/>
            <person name="Scheffler B.E."/>
            <person name="Wendel J.F."/>
        </authorList>
    </citation>
    <scope>NUCLEOTIDE SEQUENCE [LARGE SCALE GENOMIC DNA]</scope>
    <source>
        <strain evidence="1">185</strain>
        <tissue evidence="1">Leaf</tissue>
    </source>
</reference>
<proteinExistence type="predicted"/>
<organism evidence="1 2">
    <name type="scientific">Gossypium aridum</name>
    <name type="common">American cotton</name>
    <name type="synonym">Erioxylum aridum</name>
    <dbReference type="NCBI Taxonomy" id="34290"/>
    <lineage>
        <taxon>Eukaryota</taxon>
        <taxon>Viridiplantae</taxon>
        <taxon>Streptophyta</taxon>
        <taxon>Embryophyta</taxon>
        <taxon>Tracheophyta</taxon>
        <taxon>Spermatophyta</taxon>
        <taxon>Magnoliopsida</taxon>
        <taxon>eudicotyledons</taxon>
        <taxon>Gunneridae</taxon>
        <taxon>Pentapetalae</taxon>
        <taxon>rosids</taxon>
        <taxon>malvids</taxon>
        <taxon>Malvales</taxon>
        <taxon>Malvaceae</taxon>
        <taxon>Malvoideae</taxon>
        <taxon>Gossypium</taxon>
    </lineage>
</organism>
<dbReference type="AlphaFoldDB" id="A0A7J8YSQ7"/>
<gene>
    <name evidence="1" type="ORF">Goari_026809</name>
</gene>
<evidence type="ECO:0000313" key="1">
    <source>
        <dbReference type="EMBL" id="MBA0702611.1"/>
    </source>
</evidence>